<dbReference type="GO" id="GO:0071555">
    <property type="term" value="P:cell wall organization"/>
    <property type="evidence" value="ECO:0007669"/>
    <property type="project" value="UniProtKB-UniRule"/>
</dbReference>
<keyword evidence="3 8" id="KW-0812">Transmembrane</keyword>
<keyword evidence="11" id="KW-1185">Reference proteome</keyword>
<keyword evidence="7 8" id="KW-0472">Membrane</keyword>
<gene>
    <name evidence="8" type="primary">murJ</name>
    <name evidence="10" type="ORF">Tfer_2260</name>
</gene>
<feature type="transmembrane region" description="Helical" evidence="8">
    <location>
        <begin position="197"/>
        <end position="219"/>
    </location>
</feature>
<name>A0A0L6W0U7_9FIRM</name>
<accession>A0A0L6W0U7</accession>
<dbReference type="UniPathway" id="UPA00219"/>
<dbReference type="CDD" id="cd13123">
    <property type="entry name" value="MATE_MurJ_like"/>
    <property type="match status" value="1"/>
</dbReference>
<dbReference type="Pfam" id="PF03023">
    <property type="entry name" value="MurJ"/>
    <property type="match status" value="1"/>
</dbReference>
<feature type="transmembrane region" description="Helical" evidence="8">
    <location>
        <begin position="365"/>
        <end position="386"/>
    </location>
</feature>
<dbReference type="GO" id="GO:0005886">
    <property type="term" value="C:plasma membrane"/>
    <property type="evidence" value="ECO:0007669"/>
    <property type="project" value="UniProtKB-SubCell"/>
</dbReference>
<evidence type="ECO:0000256" key="7">
    <source>
        <dbReference type="ARBA" id="ARBA00023136"/>
    </source>
</evidence>
<feature type="transmembrane region" description="Helical" evidence="8">
    <location>
        <begin position="321"/>
        <end position="345"/>
    </location>
</feature>
<dbReference type="GO" id="GO:0008360">
    <property type="term" value="P:regulation of cell shape"/>
    <property type="evidence" value="ECO:0007669"/>
    <property type="project" value="UniProtKB-UniRule"/>
</dbReference>
<keyword evidence="2 8" id="KW-1003">Cell membrane</keyword>
<evidence type="ECO:0000256" key="3">
    <source>
        <dbReference type="ARBA" id="ARBA00022692"/>
    </source>
</evidence>
<keyword evidence="8 9" id="KW-0961">Cell wall biogenesis/degradation</keyword>
<evidence type="ECO:0000313" key="11">
    <source>
        <dbReference type="Proteomes" id="UP000037175"/>
    </source>
</evidence>
<dbReference type="AlphaFoldDB" id="A0A0L6W0U7"/>
<dbReference type="EMBL" id="LGTE01000016">
    <property type="protein sequence ID" value="KNZ69155.1"/>
    <property type="molecule type" value="Genomic_DNA"/>
</dbReference>
<evidence type="ECO:0000256" key="8">
    <source>
        <dbReference type="HAMAP-Rule" id="MF_02078"/>
    </source>
</evidence>
<dbReference type="GO" id="GO:0034204">
    <property type="term" value="P:lipid translocation"/>
    <property type="evidence" value="ECO:0007669"/>
    <property type="project" value="TreeGrafter"/>
</dbReference>
<comment type="subcellular location">
    <subcellularLocation>
        <location evidence="1 8">Cell membrane</location>
        <topology evidence="1 8">Multi-pass membrane protein</topology>
    </subcellularLocation>
</comment>
<comment type="pathway">
    <text evidence="8">Cell wall biogenesis; peptidoglycan biosynthesis.</text>
</comment>
<feature type="transmembrane region" description="Helical" evidence="8">
    <location>
        <begin position="146"/>
        <end position="164"/>
    </location>
</feature>
<feature type="transmembrane region" description="Helical" evidence="8">
    <location>
        <begin position="98"/>
        <end position="117"/>
    </location>
</feature>
<feature type="transmembrane region" description="Helical" evidence="8">
    <location>
        <begin position="423"/>
        <end position="441"/>
    </location>
</feature>
<dbReference type="Proteomes" id="UP000037175">
    <property type="component" value="Unassembled WGS sequence"/>
</dbReference>
<dbReference type="GO" id="GO:0009252">
    <property type="term" value="P:peptidoglycan biosynthetic process"/>
    <property type="evidence" value="ECO:0007669"/>
    <property type="project" value="UniProtKB-UniRule"/>
</dbReference>
<evidence type="ECO:0000313" key="10">
    <source>
        <dbReference type="EMBL" id="KNZ69155.1"/>
    </source>
</evidence>
<evidence type="ECO:0000256" key="1">
    <source>
        <dbReference type="ARBA" id="ARBA00004651"/>
    </source>
</evidence>
<feature type="transmembrane region" description="Helical" evidence="8">
    <location>
        <begin position="65"/>
        <end position="86"/>
    </location>
</feature>
<feature type="transmembrane region" description="Helical" evidence="8">
    <location>
        <begin position="453"/>
        <end position="475"/>
    </location>
</feature>
<keyword evidence="5 8" id="KW-0573">Peptidoglycan synthesis</keyword>
<dbReference type="InterPro" id="IPR051050">
    <property type="entry name" value="Lipid_II_flippase_MurJ/MviN"/>
</dbReference>
<proteinExistence type="inferred from homology"/>
<evidence type="ECO:0000256" key="9">
    <source>
        <dbReference type="PIRNR" id="PIRNR002869"/>
    </source>
</evidence>
<keyword evidence="8 9" id="KW-0813">Transport</keyword>
<dbReference type="GO" id="GO:0015648">
    <property type="term" value="F:lipid-linked peptidoglycan transporter activity"/>
    <property type="evidence" value="ECO:0007669"/>
    <property type="project" value="UniProtKB-UniRule"/>
</dbReference>
<evidence type="ECO:0000256" key="2">
    <source>
        <dbReference type="ARBA" id="ARBA00022475"/>
    </source>
</evidence>
<feature type="transmembrane region" description="Helical" evidence="8">
    <location>
        <begin position="240"/>
        <end position="261"/>
    </location>
</feature>
<comment type="caution">
    <text evidence="10">The sequence shown here is derived from an EMBL/GenBank/DDBJ whole genome shotgun (WGS) entry which is preliminary data.</text>
</comment>
<reference evidence="11" key="1">
    <citation type="submission" date="2015-07" db="EMBL/GenBank/DDBJ databases">
        <title>Complete Genome of Thermincola ferriacetica strain Z-0001T.</title>
        <authorList>
            <person name="Lusk B."/>
            <person name="Badalamenti J.P."/>
            <person name="Parameswaran P."/>
            <person name="Bond D.R."/>
            <person name="Torres C.I."/>
        </authorList>
    </citation>
    <scope>NUCLEOTIDE SEQUENCE [LARGE SCALE GENOMIC DNA]</scope>
    <source>
        <strain evidence="11">Z-0001</strain>
    </source>
</reference>
<organism evidence="10 11">
    <name type="scientific">Thermincola ferriacetica</name>
    <dbReference type="NCBI Taxonomy" id="281456"/>
    <lineage>
        <taxon>Bacteria</taxon>
        <taxon>Bacillati</taxon>
        <taxon>Bacillota</taxon>
        <taxon>Clostridia</taxon>
        <taxon>Eubacteriales</taxon>
        <taxon>Thermincolaceae</taxon>
        <taxon>Thermincola</taxon>
    </lineage>
</organism>
<dbReference type="PANTHER" id="PTHR47019">
    <property type="entry name" value="LIPID II FLIPPASE MURJ"/>
    <property type="match status" value="1"/>
</dbReference>
<protein>
    <recommendedName>
        <fullName evidence="8">Probable lipid II flippase MurJ</fullName>
    </recommendedName>
</protein>
<sequence length="533" mass="57875">MVTNSEATAKKVDSNKGVAKAAGVIMIAMFLSRILGFVRDQAMTSQFGRTYITDAYIAAFSIPDLLYNLLVGGALSSAFIPVFSSYLAQDKEDEGWEVASTVINIAVIGLTIGIIFGEYFTPFLIPLVASKFQGAKLDLTIKLTRIMFPAVLFTGLNGLMMGILNSYNDFTYPAIGSVVYNVGIIAMGVLLGPHLGIAGFSIGVIVGVIGNFLIQFPSLKRMRKMKYRPVLKLRHPGVKKIGLLMIPTVLGLAVSQINLLINQNLASGLSSGSITALRMANRIMLVPLGIFAYSISMAIFPTLTAYVATKRMDDYKKTFSLGIRTIAFITIPAAVGMMVLGMPIIRLLFEQGKFQHNDTVATASVLIYYAIGLFAQSAVFIIIRGFYALHDTKTPLKLGLLTITGNYILSHLLIVYLGARGLALAYSLTGFVDMTALLFLLRRKIGPLGIRKILISALKTLVAAAIMGLTAYFIASYFEVTVSVQRKLVQLAEVLTVVSIAAGVYFGLAKLLKMEEVDIVFGILLKRFKRSYG</sequence>
<feature type="transmembrane region" description="Helical" evidence="8">
    <location>
        <begin position="21"/>
        <end position="38"/>
    </location>
</feature>
<evidence type="ECO:0000256" key="5">
    <source>
        <dbReference type="ARBA" id="ARBA00022984"/>
    </source>
</evidence>
<dbReference type="PATRIC" id="fig|281456.6.peg.2390"/>
<keyword evidence="4 8" id="KW-0133">Cell shape</keyword>
<dbReference type="PIRSF" id="PIRSF002869">
    <property type="entry name" value="MviN"/>
    <property type="match status" value="1"/>
</dbReference>
<comment type="similarity">
    <text evidence="8 9">Belongs to the MurJ/MviN family.</text>
</comment>
<dbReference type="PANTHER" id="PTHR47019:SF1">
    <property type="entry name" value="LIPID II FLIPPASE MURJ"/>
    <property type="match status" value="1"/>
</dbReference>
<evidence type="ECO:0000256" key="6">
    <source>
        <dbReference type="ARBA" id="ARBA00022989"/>
    </source>
</evidence>
<feature type="transmembrane region" description="Helical" evidence="8">
    <location>
        <begin position="487"/>
        <end position="508"/>
    </location>
</feature>
<dbReference type="InterPro" id="IPR004268">
    <property type="entry name" value="MurJ"/>
</dbReference>
<dbReference type="HAMAP" id="MF_02078">
    <property type="entry name" value="MurJ_MviN"/>
    <property type="match status" value="1"/>
</dbReference>
<feature type="transmembrane region" description="Helical" evidence="8">
    <location>
        <begin position="283"/>
        <end position="309"/>
    </location>
</feature>
<feature type="transmembrane region" description="Helical" evidence="8">
    <location>
        <begin position="398"/>
        <end position="417"/>
    </location>
</feature>
<dbReference type="PRINTS" id="PR01806">
    <property type="entry name" value="VIRFACTRMVIN"/>
</dbReference>
<dbReference type="RefSeq" id="WP_242843585.1">
    <property type="nucleotide sequence ID" value="NZ_LGTE01000016.1"/>
</dbReference>
<dbReference type="NCBIfam" id="TIGR01695">
    <property type="entry name" value="murJ_mviN"/>
    <property type="match status" value="1"/>
</dbReference>
<feature type="transmembrane region" description="Helical" evidence="8">
    <location>
        <begin position="171"/>
        <end position="191"/>
    </location>
</feature>
<comment type="function">
    <text evidence="8 9">Involved in peptidoglycan biosynthesis. Transports lipid-linked peptidoglycan precursors from the inner to the outer leaflet of the cytoplasmic membrane.</text>
</comment>
<keyword evidence="6 8" id="KW-1133">Transmembrane helix</keyword>
<evidence type="ECO:0000256" key="4">
    <source>
        <dbReference type="ARBA" id="ARBA00022960"/>
    </source>
</evidence>